<proteinExistence type="predicted"/>
<evidence type="ECO:0000256" key="7">
    <source>
        <dbReference type="ARBA" id="ARBA00022643"/>
    </source>
</evidence>
<evidence type="ECO:0000256" key="10">
    <source>
        <dbReference type="ARBA" id="ARBA00022741"/>
    </source>
</evidence>
<dbReference type="InterPro" id="IPR035965">
    <property type="entry name" value="PAS-like_dom_sf"/>
</dbReference>
<dbReference type="InterPro" id="IPR000700">
    <property type="entry name" value="PAS-assoc_C"/>
</dbReference>
<dbReference type="Pfam" id="PF13581">
    <property type="entry name" value="HATPase_c_2"/>
    <property type="match status" value="1"/>
</dbReference>
<dbReference type="GO" id="GO:0004673">
    <property type="term" value="F:protein histidine kinase activity"/>
    <property type="evidence" value="ECO:0007669"/>
    <property type="project" value="UniProtKB-EC"/>
</dbReference>
<dbReference type="NCBIfam" id="TIGR00229">
    <property type="entry name" value="sensory_box"/>
    <property type="match status" value="2"/>
</dbReference>
<keyword evidence="19" id="KW-1185">Reference proteome</keyword>
<evidence type="ECO:0000256" key="1">
    <source>
        <dbReference type="ARBA" id="ARBA00000085"/>
    </source>
</evidence>
<dbReference type="InterPro" id="IPR011102">
    <property type="entry name" value="Sig_transdc_His_kinase_HWE"/>
</dbReference>
<dbReference type="CDD" id="cd00130">
    <property type="entry name" value="PAS"/>
    <property type="match status" value="2"/>
</dbReference>
<dbReference type="Gene3D" id="2.10.70.100">
    <property type="match status" value="1"/>
</dbReference>
<dbReference type="GO" id="GO:0009881">
    <property type="term" value="F:photoreceptor activity"/>
    <property type="evidence" value="ECO:0007669"/>
    <property type="project" value="UniProtKB-KW"/>
</dbReference>
<evidence type="ECO:0000256" key="14">
    <source>
        <dbReference type="ARBA" id="ARBA00023026"/>
    </source>
</evidence>
<comment type="caution">
    <text evidence="18">The sequence shown here is derived from an EMBL/GenBank/DDBJ whole genome shotgun (WGS) entry which is preliminary data.</text>
</comment>
<keyword evidence="4" id="KW-0597">Phosphoprotein</keyword>
<keyword evidence="8" id="KW-0808">Transferase</keyword>
<keyword evidence="3" id="KW-0600">Photoreceptor protein</keyword>
<dbReference type="AlphaFoldDB" id="A0A0E9MU07"/>
<evidence type="ECO:0000313" key="18">
    <source>
        <dbReference type="EMBL" id="GAO40625.1"/>
    </source>
</evidence>
<dbReference type="PANTHER" id="PTHR41523:SF7">
    <property type="entry name" value="HISTIDINE KINASE"/>
    <property type="match status" value="1"/>
</dbReference>
<dbReference type="SMART" id="SM00911">
    <property type="entry name" value="HWE_HK"/>
    <property type="match status" value="1"/>
</dbReference>
<dbReference type="GO" id="GO:0005524">
    <property type="term" value="F:ATP binding"/>
    <property type="evidence" value="ECO:0007669"/>
    <property type="project" value="UniProtKB-KW"/>
</dbReference>
<keyword evidence="7" id="KW-0288">FMN</keyword>
<reference evidence="18 19" key="1">
    <citation type="submission" date="2015-04" db="EMBL/GenBank/DDBJ databases">
        <title>Whole genome shotgun sequence of Sphingomonas changbaiensis NBRC 104936.</title>
        <authorList>
            <person name="Katano-Makiyama Y."/>
            <person name="Hosoyama A."/>
            <person name="Hashimoto M."/>
            <person name="Noguchi M."/>
            <person name="Tsuchikane K."/>
            <person name="Ohji S."/>
            <person name="Yamazoe A."/>
            <person name="Ichikawa N."/>
            <person name="Kimura A."/>
            <person name="Fujita N."/>
        </authorList>
    </citation>
    <scope>NUCLEOTIDE SEQUENCE [LARGE SCALE GENOMIC DNA]</scope>
    <source>
        <strain evidence="18 19">NBRC 104936</strain>
    </source>
</reference>
<evidence type="ECO:0000256" key="11">
    <source>
        <dbReference type="ARBA" id="ARBA00022777"/>
    </source>
</evidence>
<dbReference type="InterPro" id="IPR003594">
    <property type="entry name" value="HATPase_dom"/>
</dbReference>
<dbReference type="Gene3D" id="3.30.450.20">
    <property type="entry name" value="PAS domain"/>
    <property type="match status" value="2"/>
</dbReference>
<dbReference type="EMBL" id="BBWU01000049">
    <property type="protein sequence ID" value="GAO40625.1"/>
    <property type="molecule type" value="Genomic_DNA"/>
</dbReference>
<dbReference type="SMART" id="SM00091">
    <property type="entry name" value="PAS"/>
    <property type="match status" value="1"/>
</dbReference>
<evidence type="ECO:0000256" key="12">
    <source>
        <dbReference type="ARBA" id="ARBA00022840"/>
    </source>
</evidence>
<evidence type="ECO:0000256" key="2">
    <source>
        <dbReference type="ARBA" id="ARBA00012438"/>
    </source>
</evidence>
<dbReference type="Pfam" id="PF07536">
    <property type="entry name" value="HWE_HK"/>
    <property type="match status" value="1"/>
</dbReference>
<organism evidence="18 19">
    <name type="scientific">Sphingomonas changbaiensis NBRC 104936</name>
    <dbReference type="NCBI Taxonomy" id="1219043"/>
    <lineage>
        <taxon>Bacteria</taxon>
        <taxon>Pseudomonadati</taxon>
        <taxon>Pseudomonadota</taxon>
        <taxon>Alphaproteobacteria</taxon>
        <taxon>Sphingomonadales</taxon>
        <taxon>Sphingomonadaceae</taxon>
        <taxon>Sphingomonas</taxon>
    </lineage>
</organism>
<keyword evidence="5" id="KW-0716">Sensory transduction</keyword>
<evidence type="ECO:0000256" key="15">
    <source>
        <dbReference type="ARBA" id="ARBA00023170"/>
    </source>
</evidence>
<dbReference type="PROSITE" id="PS50112">
    <property type="entry name" value="PAS"/>
    <property type="match status" value="1"/>
</dbReference>
<feature type="domain" description="PAS" evidence="16">
    <location>
        <begin position="30"/>
        <end position="100"/>
    </location>
</feature>
<protein>
    <recommendedName>
        <fullName evidence="2">histidine kinase</fullName>
        <ecNumber evidence="2">2.7.13.3</ecNumber>
    </recommendedName>
</protein>
<evidence type="ECO:0000259" key="17">
    <source>
        <dbReference type="PROSITE" id="PS50113"/>
    </source>
</evidence>
<dbReference type="Proteomes" id="UP000033202">
    <property type="component" value="Unassembled WGS sequence"/>
</dbReference>
<evidence type="ECO:0000256" key="6">
    <source>
        <dbReference type="ARBA" id="ARBA00022630"/>
    </source>
</evidence>
<gene>
    <name evidence="18" type="ORF">SCH01S_49_00390</name>
</gene>
<keyword evidence="6" id="KW-0285">Flavoprotein</keyword>
<dbReference type="SMART" id="SM00086">
    <property type="entry name" value="PAC"/>
    <property type="match status" value="2"/>
</dbReference>
<evidence type="ECO:0000256" key="8">
    <source>
        <dbReference type="ARBA" id="ARBA00022679"/>
    </source>
</evidence>
<evidence type="ECO:0000313" key="19">
    <source>
        <dbReference type="Proteomes" id="UP000033202"/>
    </source>
</evidence>
<dbReference type="Pfam" id="PF08447">
    <property type="entry name" value="PAS_3"/>
    <property type="match status" value="2"/>
</dbReference>
<dbReference type="InterPro" id="IPR036890">
    <property type="entry name" value="HATPase_C_sf"/>
</dbReference>
<dbReference type="SUPFAM" id="SSF55874">
    <property type="entry name" value="ATPase domain of HSP90 chaperone/DNA topoisomerase II/histidine kinase"/>
    <property type="match status" value="1"/>
</dbReference>
<dbReference type="EC" id="2.7.13.3" evidence="2"/>
<dbReference type="PANTHER" id="PTHR41523">
    <property type="entry name" value="TWO-COMPONENT SYSTEM SENSOR PROTEIN"/>
    <property type="match status" value="1"/>
</dbReference>
<evidence type="ECO:0000259" key="16">
    <source>
        <dbReference type="PROSITE" id="PS50112"/>
    </source>
</evidence>
<keyword evidence="9" id="KW-0677">Repeat</keyword>
<dbReference type="STRING" id="1219043.SCH01S_49_00390"/>
<name>A0A0E9MU07_9SPHN</name>
<dbReference type="InterPro" id="IPR000014">
    <property type="entry name" value="PAS"/>
</dbReference>
<feature type="domain" description="PAC" evidence="17">
    <location>
        <begin position="231"/>
        <end position="283"/>
    </location>
</feature>
<evidence type="ECO:0000256" key="3">
    <source>
        <dbReference type="ARBA" id="ARBA00022543"/>
    </source>
</evidence>
<dbReference type="PROSITE" id="PS50113">
    <property type="entry name" value="PAC"/>
    <property type="match status" value="2"/>
</dbReference>
<keyword evidence="15" id="KW-0675">Receptor</keyword>
<dbReference type="InterPro" id="IPR001610">
    <property type="entry name" value="PAC"/>
</dbReference>
<keyword evidence="11" id="KW-0418">Kinase</keyword>
<evidence type="ECO:0000256" key="9">
    <source>
        <dbReference type="ARBA" id="ARBA00022737"/>
    </source>
</evidence>
<dbReference type="Gene3D" id="3.30.565.10">
    <property type="entry name" value="Histidine kinase-like ATPase, C-terminal domain"/>
    <property type="match status" value="1"/>
</dbReference>
<feature type="domain" description="PAC" evidence="17">
    <location>
        <begin position="103"/>
        <end position="155"/>
    </location>
</feature>
<keyword evidence="12" id="KW-0067">ATP-binding</keyword>
<keyword evidence="10" id="KW-0547">Nucleotide-binding</keyword>
<keyword evidence="13" id="KW-0157">Chromophore</keyword>
<keyword evidence="14" id="KW-0843">Virulence</keyword>
<evidence type="ECO:0000256" key="4">
    <source>
        <dbReference type="ARBA" id="ARBA00022553"/>
    </source>
</evidence>
<evidence type="ECO:0000256" key="13">
    <source>
        <dbReference type="ARBA" id="ARBA00022991"/>
    </source>
</evidence>
<evidence type="ECO:0000256" key="5">
    <source>
        <dbReference type="ARBA" id="ARBA00022606"/>
    </source>
</evidence>
<sequence>MLGLLCVPLLRASGMASQSDLRPDWAASERDAELAAIFAQTAAGLAQVDLTGRFTLVNDRFCEMVGRSRDELLALTMQEITHPDHLAENVPLFDAAVHEGTPYRIEKRYVRPDGSIVWVDNSVSVIRRPDGSAFGVLAASIDITGSKAVEAALRASELRLRLAMDAARMAVWEYDAQAGRILHSSDLNRLLGFVETRDVPYEEFRARIDPDDLQRLSGIAIASLKKGEPHFQTEIRYRLSRGEVRWLLVSAEFQLKPGGEVDRIIGVALDITDRKRDEEHQRLLLHELNHRVKNTLAVVQALAHQSFAGSRDHARQDAFEGRLIALASAHNLLTRESWEAASLIDVIRSAAAACDPDEQRLTLDGPDIRVPPKAAVAMALAIHELCTNAVKYGALSNDSGQVTIAWRVEEGRLRLVWTEAGGPPVDSPRRRGFGSRMLERALAGELVGSVNLDFAPSGLRCTIDAPASEEWFIAG</sequence>
<dbReference type="SUPFAM" id="SSF55785">
    <property type="entry name" value="PYP-like sensor domain (PAS domain)"/>
    <property type="match status" value="2"/>
</dbReference>
<dbReference type="InterPro" id="IPR013655">
    <property type="entry name" value="PAS_fold_3"/>
</dbReference>
<accession>A0A0E9MU07</accession>
<comment type="catalytic activity">
    <reaction evidence="1">
        <text>ATP + protein L-histidine = ADP + protein N-phospho-L-histidine.</text>
        <dbReference type="EC" id="2.7.13.3"/>
    </reaction>
</comment>